<organism evidence="5 6">
    <name type="scientific">Halosolutus amylolyticus</name>
    <dbReference type="NCBI Taxonomy" id="2932267"/>
    <lineage>
        <taxon>Archaea</taxon>
        <taxon>Methanobacteriati</taxon>
        <taxon>Methanobacteriota</taxon>
        <taxon>Stenosarchaea group</taxon>
        <taxon>Halobacteria</taxon>
        <taxon>Halobacteriales</taxon>
        <taxon>Natrialbaceae</taxon>
        <taxon>Halosolutus</taxon>
    </lineage>
</organism>
<reference evidence="5 6" key="1">
    <citation type="journal article" date="2019" name="Int. J. Syst. Evol. Microbiol.">
        <title>The Global Catalogue of Microorganisms (GCM) 10K type strain sequencing project: providing services to taxonomists for standard genome sequencing and annotation.</title>
        <authorList>
            <consortium name="The Broad Institute Genomics Platform"/>
            <consortium name="The Broad Institute Genome Sequencing Center for Infectious Disease"/>
            <person name="Wu L."/>
            <person name="Ma J."/>
        </authorList>
    </citation>
    <scope>NUCLEOTIDE SEQUENCE [LARGE SCALE GENOMIC DNA]</scope>
    <source>
        <strain evidence="5 6">WLHS5</strain>
    </source>
</reference>
<dbReference type="Pfam" id="PF23960">
    <property type="entry name" value="DUF7289"/>
    <property type="match status" value="1"/>
</dbReference>
<dbReference type="Pfam" id="PF23981">
    <property type="entry name" value="DUF7305"/>
    <property type="match status" value="1"/>
</dbReference>
<sequence>MTSRRIPGLGGDHTESPGARAASPQVGLVLLFGMVFLGAALVFLTGSIALDAVEQQSTNEQLEQEMQQLRNDIETAQLGGQTTVEDVEVVTEGTITLTINGKSTKSMDMGSMHKSEGGTTHAYQAGGIWRQTDSGSRLVSEPQISHTKTPVETGEEIWTIELPPFEIESVDGTESGDMSVSYANRGTKQELLEGLDEDERVETLTIEIEDSPYHDAWYRFLQSELGGPSTVDHDPDDRTVKATNVPLGTIEKTDHTDPNWIVQLLDEGTIDPPAGVYSSAESMKLQQVYVDSYDSSTGPYDQSARTNGTIMASGDVDLQAGTTVDGTVFAGGTVDIRSGHTEVTGPPPTEGWDGYHEPDDMTATLSEIVSGVRSAHDTSPAIEEPDVDGGTTELDDGVYYLDSGTVSGDLTLDVSDGHVVVVVDDELTIDGDVTVEGVDSGYEAHWITTDRITIGDEGSVTVAGDRAPQHWFHTLASDESSIEGETFTGVLYTPGTSIDINGNGIEVYGGLVGDVEVRGTGAHNRVSFDEDLAPRDANITTEDGTATSHQDFDATVTFLDSDFATPPARVGSFPVDRELTTVENPDDDLDSIGFWQTASSGADDHAGGFTQAASSVTGGGGWFGCGWYTSCSDDQELHGLAGDEVTVNVETDEGVDTDVTLSGHGLSETGSDTEPIVAELPETGSYSLEIETDSETEYDVEVETSRSEYTYEEVEYEGTQYDTVVLETSAADTDYVVEVLDPQGRVIAIDEATGTNTLTYDGNALGTHTIRVSSSGSEPFEYDLTLKRTRIQEGANVMRQSPIEATMIFEQEDGAQITEPMTPDTDLEAESDRNMQPRWENDMNHPAVDYPNTYEFEDLPANTTFTVEVSYREQACSRSSFAGTSRTPEGTPYENDPIFELGCGEGAGGNFQENVNAIELLEEEAYDDEQFHRVRALEDGDPVPPIQPIEGQRTLQDMLGPYLRNSETGETEYELDLQPTERMFVFELAGHAYEGCNRNQYDPKSWGWQCGLDHEDDVPSYNDVVVLFEIEPTESEGNGDGDGDAPTIRPPDAETDEDYRYAIQMDGGVITVEGD</sequence>
<dbReference type="InterPro" id="IPR055729">
    <property type="entry name" value="DUF7305"/>
</dbReference>
<feature type="coiled-coil region" evidence="1">
    <location>
        <begin position="52"/>
        <end position="79"/>
    </location>
</feature>
<feature type="compositionally biased region" description="Acidic residues" evidence="2">
    <location>
        <begin position="1033"/>
        <end position="1043"/>
    </location>
</feature>
<feature type="region of interest" description="Disordered" evidence="2">
    <location>
        <begin position="1033"/>
        <end position="1057"/>
    </location>
</feature>
<dbReference type="Proteomes" id="UP001595898">
    <property type="component" value="Unassembled WGS sequence"/>
</dbReference>
<dbReference type="RefSeq" id="WP_250139950.1">
    <property type="nucleotide sequence ID" value="NZ_JALIQP010000002.1"/>
</dbReference>
<keyword evidence="3" id="KW-0472">Membrane</keyword>
<name>A0ABD5PTU9_9EURY</name>
<keyword evidence="1" id="KW-0175">Coiled coil</keyword>
<dbReference type="InterPro" id="IPR055713">
    <property type="entry name" value="DUF7289"/>
</dbReference>
<evidence type="ECO:0000256" key="1">
    <source>
        <dbReference type="SAM" id="Coils"/>
    </source>
</evidence>
<keyword evidence="6" id="KW-1185">Reference proteome</keyword>
<proteinExistence type="predicted"/>
<keyword evidence="3" id="KW-1133">Transmembrane helix</keyword>
<feature type="transmembrane region" description="Helical" evidence="3">
    <location>
        <begin position="28"/>
        <end position="50"/>
    </location>
</feature>
<accession>A0ABD5PTU9</accession>
<dbReference type="EMBL" id="JBHSFA010000007">
    <property type="protein sequence ID" value="MFC4543374.1"/>
    <property type="molecule type" value="Genomic_DNA"/>
</dbReference>
<feature type="domain" description="DUF7305" evidence="4">
    <location>
        <begin position="354"/>
        <end position="533"/>
    </location>
</feature>
<comment type="caution">
    <text evidence="5">The sequence shown here is derived from an EMBL/GenBank/DDBJ whole genome shotgun (WGS) entry which is preliminary data.</text>
</comment>
<evidence type="ECO:0000313" key="5">
    <source>
        <dbReference type="EMBL" id="MFC4543374.1"/>
    </source>
</evidence>
<evidence type="ECO:0000259" key="4">
    <source>
        <dbReference type="Pfam" id="PF23981"/>
    </source>
</evidence>
<dbReference type="AlphaFoldDB" id="A0ABD5PTU9"/>
<evidence type="ECO:0000256" key="3">
    <source>
        <dbReference type="SAM" id="Phobius"/>
    </source>
</evidence>
<dbReference type="Gene3D" id="2.60.120.380">
    <property type="match status" value="1"/>
</dbReference>
<evidence type="ECO:0000313" key="6">
    <source>
        <dbReference type="Proteomes" id="UP001595898"/>
    </source>
</evidence>
<keyword evidence="3" id="KW-0812">Transmembrane</keyword>
<feature type="region of interest" description="Disordered" evidence="2">
    <location>
        <begin position="1"/>
        <end position="20"/>
    </location>
</feature>
<gene>
    <name evidence="5" type="ORF">ACFO5R_15700</name>
</gene>
<evidence type="ECO:0000256" key="2">
    <source>
        <dbReference type="SAM" id="MobiDB-lite"/>
    </source>
</evidence>
<protein>
    <recommendedName>
        <fullName evidence="4">DUF7305 domain-containing protein</fullName>
    </recommendedName>
</protein>